<dbReference type="SUPFAM" id="SSF56112">
    <property type="entry name" value="Protein kinase-like (PK-like)"/>
    <property type="match status" value="1"/>
</dbReference>
<sequence>MKVIYETYRRHRNNSSSNQKNCNNKLQKKNGRIEICHPNNNSEQLSSNDITNNHDEPDEDLHHPTTQLSYTVDNCRHIISKDSLVTNKELGTGEFGVVQQGVWTNENGQRIQVAIKCLSPARLGNNRIEFLKEATIMHSISHEHIVTLYGVVLEPSLKLVTELAPLRSLLECLKEPTLMLHFPLTSLCAFAAQIADGMAYLEMKRLIHRDLAARNILVFSKTKVKISDFGLSRALGVGKDYYQSNFNVNLKLPIAWCAPECINYLKFTSQSDVWAYGVTLWEMFSFGFQPWAALTGQQILESIDEPNYQRLEKPECCPNEYYQLMLKCWTHEPNCRPKFSDIVNILPDCKPELLQAIRDNSDIILNQKDFLAYKSGDIVTVVEKLHDSNQESLWKGVTNDRKTGLFNPSDFVTYLGQNLPSSSSAKSSSPSFVHSIFNGSHASNHSNGHDYQQSSQNHHHSSLASTITSTVLQSSKFLRGFLESKTNNHHNQNNNSQRLSPHSNRKHGRLRPEMISKPQGDVKHTGHVGVDGVQFGDIGFLNNDNDRYQNINSASQNLSNKSESGLKTSSRKNNKAINLSFNHEYQEISDEEGSKPIESPPFEVLDFGPSLMEEVFRELDHIKPDFNNEAADCETAINENSINVKNEVREMNLKICKESNNLRKKHISVRPISEAEQNELDSAIAMAKDIANRTILEDDLDLTKSNDSPRTPNSPSKRIFSFKFPPHRSPKTERRTFSEETESVPSIIESISPAAKEAYTSLIEKGVTNSCSTSDKVCQDMDYVQAAHNSINNNTIDETENNPLRMLRTAGISQVLRPKIRGNRSFSQPRLPTTSQTAVLARVASSRSPLGLIPNLVLEDQNATIQNQQSTSSTTNNIMNGCGNAGNALPLPPRDRSRPLIQLKTHQRRHPLVIPNDLTQVNDQISVGKVKNYDDFGFDSLTSHHRHIPVLKQVSCPQAPATFLSGYNKIANGNNSQENEKIPLPQLKQNPPLLSSDLTESLESEFQKALDNMKISNGFTNNNESLVENHDLSYKDDKKNTNDHEANVQHQLDTNQSNFSQKLSTNQNNSTYNPQKNNNINDFLSHNGNLRENSVNNSSNTDRMAVKHQNEAQNSIWNGFSSSVSKHSNVINSFSSSKNRSIDSDEVRVMQKVLVNEVDLTAEECAKLLDSTEWDIHKAIKCVRLRQQLRNHNINIDCDWSQMLSQFKWNIRQASNYLIATHAVPEDTTEV</sequence>
<dbReference type="CDD" id="cd05040">
    <property type="entry name" value="PTKc_Ack_like"/>
    <property type="match status" value="1"/>
</dbReference>
<dbReference type="Pfam" id="PF00786">
    <property type="entry name" value="PBD"/>
    <property type="match status" value="1"/>
</dbReference>
<dbReference type="InterPro" id="IPR000719">
    <property type="entry name" value="Prot_kinase_dom"/>
</dbReference>
<feature type="compositionally biased region" description="Polar residues" evidence="4">
    <location>
        <begin position="551"/>
        <end position="568"/>
    </location>
</feature>
<dbReference type="OrthoDB" id="4062651at2759"/>
<feature type="compositionally biased region" description="Low complexity" evidence="4">
    <location>
        <begin position="14"/>
        <end position="23"/>
    </location>
</feature>
<dbReference type="GO" id="GO:0004713">
    <property type="term" value="F:protein tyrosine kinase activity"/>
    <property type="evidence" value="ECO:0007669"/>
    <property type="project" value="InterPro"/>
</dbReference>
<dbReference type="AlphaFoldDB" id="A0A834VAW3"/>
<feature type="region of interest" description="Disordered" evidence="4">
    <location>
        <begin position="485"/>
        <end position="509"/>
    </location>
</feature>
<dbReference type="FunFam" id="1.10.510.10:FF:001118">
    <property type="entry name" value="Tyrosine-protein kinase PR2"/>
    <property type="match status" value="1"/>
</dbReference>
<dbReference type="PRINTS" id="PR00109">
    <property type="entry name" value="TYRKINASE"/>
</dbReference>
<feature type="compositionally biased region" description="Low complexity" evidence="4">
    <location>
        <begin position="983"/>
        <end position="992"/>
    </location>
</feature>
<dbReference type="PROSITE" id="PS50011">
    <property type="entry name" value="PROTEIN_KINASE_DOM"/>
    <property type="match status" value="1"/>
</dbReference>
<feature type="region of interest" description="Disordered" evidence="4">
    <location>
        <begin position="37"/>
        <end position="63"/>
    </location>
</feature>
<accession>A0A834VAW3</accession>
<dbReference type="Gene3D" id="3.30.200.20">
    <property type="entry name" value="Phosphorylase Kinase, domain 1"/>
    <property type="match status" value="1"/>
</dbReference>
<keyword evidence="2 3" id="KW-0067">ATP-binding</keyword>
<evidence type="ECO:0000313" key="8">
    <source>
        <dbReference type="EnsemblMetazoa" id="KAF7488745.1"/>
    </source>
</evidence>
<evidence type="ECO:0000313" key="9">
    <source>
        <dbReference type="Proteomes" id="UP000070412"/>
    </source>
</evidence>
<feature type="region of interest" description="Disordered" evidence="4">
    <location>
        <begin position="725"/>
        <end position="744"/>
    </location>
</feature>
<proteinExistence type="predicted"/>
<dbReference type="GO" id="GO:0002009">
    <property type="term" value="P:morphogenesis of an epithelium"/>
    <property type="evidence" value="ECO:0007669"/>
    <property type="project" value="UniProtKB-ARBA"/>
</dbReference>
<evidence type="ECO:0000256" key="3">
    <source>
        <dbReference type="PROSITE-ProRule" id="PRU10141"/>
    </source>
</evidence>
<reference evidence="7" key="2">
    <citation type="submission" date="2020-01" db="EMBL/GenBank/DDBJ databases">
        <authorList>
            <person name="Korhonen P.K.K."/>
            <person name="Guangxu M.G."/>
            <person name="Wang T.W."/>
            <person name="Stroehlein A.J.S."/>
            <person name="Young N.D."/>
            <person name="Ang C.-S.A."/>
            <person name="Fernando D.W.F."/>
            <person name="Lu H.L."/>
            <person name="Taylor S.T."/>
            <person name="Ehtesham M.E.M."/>
            <person name="Najaraj S.H.N."/>
            <person name="Harsha G.H.G."/>
            <person name="Madugundu A.M."/>
            <person name="Renuse S.R."/>
            <person name="Holt D.H."/>
            <person name="Pandey A.P."/>
            <person name="Papenfuss A.P."/>
            <person name="Gasser R.B.G."/>
            <person name="Fischer K.F."/>
        </authorList>
    </citation>
    <scope>NUCLEOTIDE SEQUENCE</scope>
    <source>
        <strain evidence="7">SSS_KF_BRIS2020</strain>
    </source>
</reference>
<evidence type="ECO:0000259" key="5">
    <source>
        <dbReference type="PROSITE" id="PS50011"/>
    </source>
</evidence>
<keyword evidence="7" id="KW-0808">Transferase</keyword>
<keyword evidence="7" id="KW-0418">Kinase</keyword>
<evidence type="ECO:0000256" key="1">
    <source>
        <dbReference type="ARBA" id="ARBA00022741"/>
    </source>
</evidence>
<keyword evidence="9" id="KW-1185">Reference proteome</keyword>
<dbReference type="SMART" id="SM00219">
    <property type="entry name" value="TyrKc"/>
    <property type="match status" value="1"/>
</dbReference>
<evidence type="ECO:0000313" key="7">
    <source>
        <dbReference type="EMBL" id="KAF7488745.1"/>
    </source>
</evidence>
<reference evidence="8" key="3">
    <citation type="submission" date="2022-06" db="UniProtKB">
        <authorList>
            <consortium name="EnsemblMetazoa"/>
        </authorList>
    </citation>
    <scope>IDENTIFICATION</scope>
</reference>
<dbReference type="Proteomes" id="UP000070412">
    <property type="component" value="Unassembled WGS sequence"/>
</dbReference>
<feature type="region of interest" description="Disordered" evidence="4">
    <location>
        <begin position="551"/>
        <end position="570"/>
    </location>
</feature>
<dbReference type="PROSITE" id="PS00109">
    <property type="entry name" value="PROTEIN_KINASE_TYR"/>
    <property type="match status" value="1"/>
</dbReference>
<dbReference type="InterPro" id="IPR008266">
    <property type="entry name" value="Tyr_kinase_AS"/>
</dbReference>
<feature type="region of interest" description="Disordered" evidence="4">
    <location>
        <begin position="436"/>
        <end position="464"/>
    </location>
</feature>
<feature type="compositionally biased region" description="Polar residues" evidence="4">
    <location>
        <begin position="38"/>
        <end position="51"/>
    </location>
</feature>
<dbReference type="InterPro" id="IPR011009">
    <property type="entry name" value="Kinase-like_dom_sf"/>
</dbReference>
<feature type="compositionally biased region" description="Basic and acidic residues" evidence="4">
    <location>
        <begin position="52"/>
        <end position="63"/>
    </location>
</feature>
<dbReference type="InterPro" id="IPR020635">
    <property type="entry name" value="Tyr_kinase_cat_dom"/>
</dbReference>
<evidence type="ECO:0000256" key="2">
    <source>
        <dbReference type="ARBA" id="ARBA00022840"/>
    </source>
</evidence>
<keyword evidence="1 3" id="KW-0547">Nucleotide-binding</keyword>
<feature type="compositionally biased region" description="Polar residues" evidence="4">
    <location>
        <begin position="437"/>
        <end position="451"/>
    </location>
</feature>
<evidence type="ECO:0000256" key="4">
    <source>
        <dbReference type="SAM" id="MobiDB-lite"/>
    </source>
</evidence>
<feature type="domain" description="CRIB" evidence="6">
    <location>
        <begin position="515"/>
        <end position="529"/>
    </location>
</feature>
<dbReference type="Gene3D" id="1.10.510.10">
    <property type="entry name" value="Transferase(Phosphotransferase) domain 1"/>
    <property type="match status" value="1"/>
</dbReference>
<feature type="region of interest" description="Disordered" evidence="4">
    <location>
        <begin position="1"/>
        <end position="23"/>
    </location>
</feature>
<feature type="region of interest" description="Disordered" evidence="4">
    <location>
        <begin position="972"/>
        <end position="992"/>
    </location>
</feature>
<dbReference type="InterPro" id="IPR000095">
    <property type="entry name" value="CRIB_dom"/>
</dbReference>
<feature type="region of interest" description="Disordered" evidence="4">
    <location>
        <begin position="1052"/>
        <end position="1078"/>
    </location>
</feature>
<feature type="binding site" evidence="3">
    <location>
        <position position="116"/>
    </location>
    <ligand>
        <name>ATP</name>
        <dbReference type="ChEBI" id="CHEBI:30616"/>
    </ligand>
</feature>
<dbReference type="EMBL" id="WVUK01000065">
    <property type="protein sequence ID" value="KAF7488745.1"/>
    <property type="molecule type" value="Genomic_DNA"/>
</dbReference>
<evidence type="ECO:0000259" key="6">
    <source>
        <dbReference type="PROSITE" id="PS50108"/>
    </source>
</evidence>
<dbReference type="PANTHER" id="PTHR24418">
    <property type="entry name" value="TYROSINE-PROTEIN KINASE"/>
    <property type="match status" value="1"/>
</dbReference>
<organism evidence="7">
    <name type="scientific">Sarcoptes scabiei</name>
    <name type="common">Itch mite</name>
    <name type="synonym">Acarus scabiei</name>
    <dbReference type="NCBI Taxonomy" id="52283"/>
    <lineage>
        <taxon>Eukaryota</taxon>
        <taxon>Metazoa</taxon>
        <taxon>Ecdysozoa</taxon>
        <taxon>Arthropoda</taxon>
        <taxon>Chelicerata</taxon>
        <taxon>Arachnida</taxon>
        <taxon>Acari</taxon>
        <taxon>Acariformes</taxon>
        <taxon>Sarcoptiformes</taxon>
        <taxon>Astigmata</taxon>
        <taxon>Psoroptidia</taxon>
        <taxon>Sarcoptoidea</taxon>
        <taxon>Sarcoptidae</taxon>
        <taxon>Sarcoptinae</taxon>
        <taxon>Sarcoptes</taxon>
    </lineage>
</organism>
<dbReference type="EnsemblMetazoa" id="SSS_4605s_mrna">
    <property type="protein sequence ID" value="KAF7488745.1"/>
    <property type="gene ID" value="SSS_4605"/>
</dbReference>
<reference evidence="9" key="1">
    <citation type="journal article" date="2020" name="PLoS Negl. Trop. Dis.">
        <title>High-quality nuclear genome for Sarcoptes scabiei-A critical resource for a neglected parasite.</title>
        <authorList>
            <person name="Korhonen P.K."/>
            <person name="Gasser R.B."/>
            <person name="Ma G."/>
            <person name="Wang T."/>
            <person name="Stroehlein A.J."/>
            <person name="Young N.D."/>
            <person name="Ang C.S."/>
            <person name="Fernando D.D."/>
            <person name="Lu H.C."/>
            <person name="Taylor S."/>
            <person name="Reynolds S.L."/>
            <person name="Mofiz E."/>
            <person name="Najaraj S.H."/>
            <person name="Gowda H."/>
            <person name="Madugundu A."/>
            <person name="Renuse S."/>
            <person name="Holt D."/>
            <person name="Pandey A."/>
            <person name="Papenfuss A.T."/>
            <person name="Fischer K."/>
        </authorList>
    </citation>
    <scope>NUCLEOTIDE SEQUENCE [LARGE SCALE GENOMIC DNA]</scope>
</reference>
<dbReference type="InterPro" id="IPR050198">
    <property type="entry name" value="Non-receptor_tyrosine_kinases"/>
</dbReference>
<dbReference type="PROSITE" id="PS50108">
    <property type="entry name" value="CRIB"/>
    <property type="match status" value="1"/>
</dbReference>
<name>A0A834VAW3_SARSC</name>
<dbReference type="Pfam" id="PF07714">
    <property type="entry name" value="PK_Tyr_Ser-Thr"/>
    <property type="match status" value="1"/>
</dbReference>
<dbReference type="InterPro" id="IPR001245">
    <property type="entry name" value="Ser-Thr/Tyr_kinase_cat_dom"/>
</dbReference>
<dbReference type="InterPro" id="IPR017441">
    <property type="entry name" value="Protein_kinase_ATP_BS"/>
</dbReference>
<dbReference type="GO" id="GO:0005524">
    <property type="term" value="F:ATP binding"/>
    <property type="evidence" value="ECO:0007669"/>
    <property type="project" value="UniProtKB-UniRule"/>
</dbReference>
<dbReference type="PROSITE" id="PS00107">
    <property type="entry name" value="PROTEIN_KINASE_ATP"/>
    <property type="match status" value="1"/>
</dbReference>
<feature type="domain" description="Protein kinase" evidence="5">
    <location>
        <begin position="84"/>
        <end position="353"/>
    </location>
</feature>
<gene>
    <name evidence="7" type="ORF">SSS_4605</name>
</gene>
<protein>
    <submittedName>
        <fullName evidence="7">Tyrosine-protein kinase PR2</fullName>
    </submittedName>
</protein>